<dbReference type="PANTHER" id="PTHR33841">
    <property type="entry name" value="DNA METHYLTRANSFERASE YEEA-RELATED"/>
    <property type="match status" value="1"/>
</dbReference>
<comment type="catalytic activity">
    <reaction evidence="5">
        <text>a 2'-deoxyadenosine in DNA + S-adenosyl-L-methionine = an N(6)-methyl-2'-deoxyadenosine in DNA + S-adenosyl-L-homocysteine + H(+)</text>
        <dbReference type="Rhea" id="RHEA:15197"/>
        <dbReference type="Rhea" id="RHEA-COMP:12418"/>
        <dbReference type="Rhea" id="RHEA-COMP:12419"/>
        <dbReference type="ChEBI" id="CHEBI:15378"/>
        <dbReference type="ChEBI" id="CHEBI:57856"/>
        <dbReference type="ChEBI" id="CHEBI:59789"/>
        <dbReference type="ChEBI" id="CHEBI:90615"/>
        <dbReference type="ChEBI" id="CHEBI:90616"/>
        <dbReference type="EC" id="2.1.1.72"/>
    </reaction>
</comment>
<protein>
    <recommendedName>
        <fullName evidence="1">site-specific DNA-methyltransferase (adenine-specific)</fullName>
        <ecNumber evidence="1">2.1.1.72</ecNumber>
    </recommendedName>
</protein>
<dbReference type="GO" id="GO:0032259">
    <property type="term" value="P:methylation"/>
    <property type="evidence" value="ECO:0007669"/>
    <property type="project" value="UniProtKB-KW"/>
</dbReference>
<dbReference type="OrthoDB" id="249114at2"/>
<accession>A0A368KKE8</accession>
<feature type="domain" description="Type II methyltransferase M.TaqI-like" evidence="6">
    <location>
        <begin position="411"/>
        <end position="590"/>
    </location>
</feature>
<gene>
    <name evidence="7" type="ORF">DTL42_22020</name>
</gene>
<dbReference type="SUPFAM" id="SSF53335">
    <property type="entry name" value="S-adenosyl-L-methionine-dependent methyltransferases"/>
    <property type="match status" value="1"/>
</dbReference>
<reference evidence="7 8" key="1">
    <citation type="submission" date="2018-07" db="EMBL/GenBank/DDBJ databases">
        <title>Comparative genomes isolates from brazilian mangrove.</title>
        <authorList>
            <person name="De Araujo J.E."/>
            <person name="Taketani R.G."/>
            <person name="Silva M.C.P."/>
            <person name="Lourenco M.V."/>
            <person name="Oliveira V.M."/>
            <person name="Andreote F.D."/>
        </authorList>
    </citation>
    <scope>NUCLEOTIDE SEQUENCE [LARGE SCALE GENOMIC DNA]</scope>
    <source>
        <strain evidence="7 8">HEX PRIS-MGV</strain>
    </source>
</reference>
<evidence type="ECO:0000256" key="5">
    <source>
        <dbReference type="ARBA" id="ARBA00047942"/>
    </source>
</evidence>
<dbReference type="PROSITE" id="PS00092">
    <property type="entry name" value="N6_MTASE"/>
    <property type="match status" value="1"/>
</dbReference>
<dbReference type="InterPro" id="IPR050953">
    <property type="entry name" value="N4_N6_ade-DNA_methylase"/>
</dbReference>
<dbReference type="EC" id="2.1.1.72" evidence="1"/>
<keyword evidence="4" id="KW-0949">S-adenosyl-L-methionine</keyword>
<dbReference type="GO" id="GO:0003676">
    <property type="term" value="F:nucleic acid binding"/>
    <property type="evidence" value="ECO:0007669"/>
    <property type="project" value="InterPro"/>
</dbReference>
<dbReference type="Proteomes" id="UP000253562">
    <property type="component" value="Unassembled WGS sequence"/>
</dbReference>
<evidence type="ECO:0000256" key="4">
    <source>
        <dbReference type="ARBA" id="ARBA00022691"/>
    </source>
</evidence>
<organism evidence="7 8">
    <name type="scientific">Bremerella cremea</name>
    <dbReference type="NCBI Taxonomy" id="1031537"/>
    <lineage>
        <taxon>Bacteria</taxon>
        <taxon>Pseudomonadati</taxon>
        <taxon>Planctomycetota</taxon>
        <taxon>Planctomycetia</taxon>
        <taxon>Pirellulales</taxon>
        <taxon>Pirellulaceae</taxon>
        <taxon>Bremerella</taxon>
    </lineage>
</organism>
<dbReference type="GO" id="GO:0006304">
    <property type="term" value="P:DNA modification"/>
    <property type="evidence" value="ECO:0007669"/>
    <property type="project" value="InterPro"/>
</dbReference>
<evidence type="ECO:0000256" key="2">
    <source>
        <dbReference type="ARBA" id="ARBA00022603"/>
    </source>
</evidence>
<sequence>MASPQEFLDSVYEQLDLNNGELLNAVSTPFDEVSSENWVEKGEWLSLAHSVGVEKIFFVQNNPVLVFATANAVAQDDIRTVVNRIWCMSRPQCLFLACPGELLVFDLTRPPIRTTEQLEAQGRLLRRVVSIAKVQEELAAYRRELLESGTAIEGQGYFSPGEARADKSLLRDLKLVRNALLDAGLDGPNAVHANSLIGRSIFIRYLEDRRILLESDFEAVASRRKRWRELLASNQGVPIEPSMQHIRYTKLLSDKDFTYAFFRQISEDFNGDLFPVTEEEEEAVTEDHLKVLQRFLRAEIADPTRPLFFFAYQFEVIPIELISSIYEEFYNTERGVDRNHGTHYTPIELVEFVLSSCLTTDVLKKNPTILDPACGSGIFLVEAFRRVVRYRQVKQKRRLGLPELRKIIRDQLRGIDINGEAIRVAAFSLYLALLHHLDPPDIWREKRLPHLTHDPVVSTKNTNRFDILFEGNAFAVGGEQDSAAAKERIQAGTIDVIVGNPPWGYPKKNDQLGRKAARVAIDWCNENECAVGDQELSQAFIHRAMNLLRPGGAAALLVSTGVFFKHHPNSKTFRQQWLKNGRIDRVVNFSAVRHLYFNSGIAPFVSVVFTKDAPGVDHVIEYWSAKATLQAKQMRAVVLSLADRKLLPQLQALADDRVWKVYWWGSHHDYALICGLESCDSLESIVGSESFGQGFKKANQEHDSDWLKEFDEFPLASFERYGPLPKDEFCPVPSHVERRGVREVYSGWRLLVKRGIVQAKSCDGRIESRLERESFAFTNSIHGVLTGKLEKWQQYSILAIFWSSVARYYYWMTSGSWGMWHHEIHLDDVKRMPISFPKNDEVRNRLIEVVERLRSTYAHGDELISLRPKEESIHWRERAFLEKELDSLVFECYSLSDMHRDLINDMCSLGLNLFYRNASSEAVKPLIIPESFCLGRCADLSPDKNRNDILPYVKTLCEHWNQELGDSGEFAWHVIQAPAPSPMIAVLLEAIGPQSEITQSQWSMDWAAVLEWLSENSTQPMGSRRVYVDGIVRAVGESEVLLIKRNERRLWTASAAREDAEATIRQAMLLQEMN</sequence>
<dbReference type="PRINTS" id="PR00507">
    <property type="entry name" value="N12N6MTFRASE"/>
</dbReference>
<dbReference type="PANTHER" id="PTHR33841:SF1">
    <property type="entry name" value="DNA METHYLTRANSFERASE A"/>
    <property type="match status" value="1"/>
</dbReference>
<dbReference type="Pfam" id="PF07669">
    <property type="entry name" value="Eco57I"/>
    <property type="match status" value="1"/>
</dbReference>
<comment type="caution">
    <text evidence="7">The sequence shown here is derived from an EMBL/GenBank/DDBJ whole genome shotgun (WGS) entry which is preliminary data.</text>
</comment>
<keyword evidence="3" id="KW-0808">Transferase</keyword>
<dbReference type="AlphaFoldDB" id="A0A368KKE8"/>
<dbReference type="RefSeq" id="WP_114372249.1">
    <property type="nucleotide sequence ID" value="NZ_QPEX01000045.1"/>
</dbReference>
<proteinExistence type="predicted"/>
<dbReference type="InterPro" id="IPR002052">
    <property type="entry name" value="DNA_methylase_N6_adenine_CS"/>
</dbReference>
<evidence type="ECO:0000256" key="1">
    <source>
        <dbReference type="ARBA" id="ARBA00011900"/>
    </source>
</evidence>
<name>A0A368KKE8_9BACT</name>
<keyword evidence="2 7" id="KW-0489">Methyltransferase</keyword>
<dbReference type="Gene3D" id="3.40.50.150">
    <property type="entry name" value="Vaccinia Virus protein VP39"/>
    <property type="match status" value="1"/>
</dbReference>
<dbReference type="InterPro" id="IPR011639">
    <property type="entry name" value="MethylTrfase_TaqI-like_dom"/>
</dbReference>
<dbReference type="GO" id="GO:0009007">
    <property type="term" value="F:site-specific DNA-methyltransferase (adenine-specific) activity"/>
    <property type="evidence" value="ECO:0007669"/>
    <property type="project" value="UniProtKB-EC"/>
</dbReference>
<evidence type="ECO:0000313" key="7">
    <source>
        <dbReference type="EMBL" id="RCS41248.1"/>
    </source>
</evidence>
<dbReference type="EMBL" id="QPEX01000045">
    <property type="protein sequence ID" value="RCS41248.1"/>
    <property type="molecule type" value="Genomic_DNA"/>
</dbReference>
<evidence type="ECO:0000256" key="3">
    <source>
        <dbReference type="ARBA" id="ARBA00022679"/>
    </source>
</evidence>
<evidence type="ECO:0000313" key="8">
    <source>
        <dbReference type="Proteomes" id="UP000253562"/>
    </source>
</evidence>
<dbReference type="InterPro" id="IPR029063">
    <property type="entry name" value="SAM-dependent_MTases_sf"/>
</dbReference>
<evidence type="ECO:0000259" key="6">
    <source>
        <dbReference type="Pfam" id="PF07669"/>
    </source>
</evidence>